<sequence length="62" mass="6508">MGMSASFLGRLAPNLAMWGFAGAGALFVVGSAIPLFQNDILLKIPGVAAYYTDNTPDSDKPF</sequence>
<name>A0A2S5B7M2_9BASI</name>
<keyword evidence="3" id="KW-1185">Reference proteome</keyword>
<keyword evidence="1" id="KW-0812">Transmembrane</keyword>
<evidence type="ECO:0000313" key="2">
    <source>
        <dbReference type="EMBL" id="POY72768.1"/>
    </source>
</evidence>
<feature type="transmembrane region" description="Helical" evidence="1">
    <location>
        <begin position="15"/>
        <end position="36"/>
    </location>
</feature>
<reference evidence="2 3" key="1">
    <citation type="journal article" date="2018" name="Front. Microbiol.">
        <title>Prospects for Fungal Bioremediation of Acidic Radioactive Waste Sites: Characterization and Genome Sequence of Rhodotorula taiwanensis MD1149.</title>
        <authorList>
            <person name="Tkavc R."/>
            <person name="Matrosova V.Y."/>
            <person name="Grichenko O.E."/>
            <person name="Gostincar C."/>
            <person name="Volpe R.P."/>
            <person name="Klimenkova P."/>
            <person name="Gaidamakova E.K."/>
            <person name="Zhou C.E."/>
            <person name="Stewart B.J."/>
            <person name="Lyman M.G."/>
            <person name="Malfatti S.A."/>
            <person name="Rubinfeld B."/>
            <person name="Courtot M."/>
            <person name="Singh J."/>
            <person name="Dalgard C.L."/>
            <person name="Hamilton T."/>
            <person name="Frey K.G."/>
            <person name="Gunde-Cimerman N."/>
            <person name="Dugan L."/>
            <person name="Daly M.J."/>
        </authorList>
    </citation>
    <scope>NUCLEOTIDE SEQUENCE [LARGE SCALE GENOMIC DNA]</scope>
    <source>
        <strain evidence="2 3">MD1149</strain>
    </source>
</reference>
<comment type="caution">
    <text evidence="2">The sequence shown here is derived from an EMBL/GenBank/DDBJ whole genome shotgun (WGS) entry which is preliminary data.</text>
</comment>
<dbReference type="GO" id="GO:0005739">
    <property type="term" value="C:mitochondrion"/>
    <property type="evidence" value="ECO:0007669"/>
    <property type="project" value="GOC"/>
</dbReference>
<dbReference type="OrthoDB" id="2391627at2759"/>
<gene>
    <name evidence="2" type="ORF">BMF94_4176</name>
</gene>
<dbReference type="Pfam" id="PF09796">
    <property type="entry name" value="QCR10"/>
    <property type="match status" value="1"/>
</dbReference>
<dbReference type="InterPro" id="IPR019182">
    <property type="entry name" value="Cytochrome_b-c1_su10_fun"/>
</dbReference>
<proteinExistence type="predicted"/>
<dbReference type="STRING" id="741276.A0A2S5B7M2"/>
<keyword evidence="1" id="KW-1133">Transmembrane helix</keyword>
<keyword evidence="1" id="KW-0472">Membrane</keyword>
<dbReference type="EMBL" id="PJQD01000047">
    <property type="protein sequence ID" value="POY72768.1"/>
    <property type="molecule type" value="Genomic_DNA"/>
</dbReference>
<dbReference type="GO" id="GO:0006122">
    <property type="term" value="P:mitochondrial electron transport, ubiquinol to cytochrome c"/>
    <property type="evidence" value="ECO:0007669"/>
    <property type="project" value="InterPro"/>
</dbReference>
<evidence type="ECO:0000256" key="1">
    <source>
        <dbReference type="SAM" id="Phobius"/>
    </source>
</evidence>
<accession>A0A2S5B7M2</accession>
<protein>
    <submittedName>
        <fullName evidence="2">Uncharacterized protein</fullName>
    </submittedName>
</protein>
<dbReference type="PANTHER" id="PTHR28254:SF1">
    <property type="entry name" value="CYTOCHROME B-C1 COMPLEX SUBUNIT 10, MITOCHONDRIAL"/>
    <property type="match status" value="1"/>
</dbReference>
<organism evidence="2 3">
    <name type="scientific">Rhodotorula taiwanensis</name>
    <dbReference type="NCBI Taxonomy" id="741276"/>
    <lineage>
        <taxon>Eukaryota</taxon>
        <taxon>Fungi</taxon>
        <taxon>Dikarya</taxon>
        <taxon>Basidiomycota</taxon>
        <taxon>Pucciniomycotina</taxon>
        <taxon>Microbotryomycetes</taxon>
        <taxon>Sporidiobolales</taxon>
        <taxon>Sporidiobolaceae</taxon>
        <taxon>Rhodotorula</taxon>
    </lineage>
</organism>
<dbReference type="Proteomes" id="UP000237144">
    <property type="component" value="Unassembled WGS sequence"/>
</dbReference>
<dbReference type="AlphaFoldDB" id="A0A2S5B7M2"/>
<evidence type="ECO:0000313" key="3">
    <source>
        <dbReference type="Proteomes" id="UP000237144"/>
    </source>
</evidence>
<dbReference type="PANTHER" id="PTHR28254">
    <property type="entry name" value="CYTOCHROME B-C1 COMPLEX SUBUNIT 10"/>
    <property type="match status" value="1"/>
</dbReference>